<keyword evidence="2" id="KW-1185">Reference proteome</keyword>
<comment type="caution">
    <text evidence="1">The sequence shown here is derived from an EMBL/GenBank/DDBJ whole genome shotgun (WGS) entry which is preliminary data.</text>
</comment>
<dbReference type="EMBL" id="MCFG01000049">
    <property type="protein sequence ID" value="ORX84604.1"/>
    <property type="molecule type" value="Genomic_DNA"/>
</dbReference>
<name>A0A1Y1XGU4_9FUNG</name>
<evidence type="ECO:0000313" key="2">
    <source>
        <dbReference type="Proteomes" id="UP000193944"/>
    </source>
</evidence>
<protein>
    <submittedName>
        <fullName evidence="1">Uncharacterized protein</fullName>
    </submittedName>
</protein>
<sequence>MVEKLKFKEIDSIWIETSFLTLWGWLNVICMVNSDNECNHSLIKSYVNLAFVTNCRSQVKAVLDNFFPGKNDNKCCIVPNNNNVQICNNKVKDELCPGDNTDKCCIPSVLKGLCLEGDDNRYFVQNGPNSNSVILGNNNIKCTLKLTLLCHLH</sequence>
<accession>A0A1Y1XGU4</accession>
<evidence type="ECO:0000313" key="1">
    <source>
        <dbReference type="EMBL" id="ORX84604.1"/>
    </source>
</evidence>
<proteinExistence type="predicted"/>
<organism evidence="1 2">
    <name type="scientific">Anaeromyces robustus</name>
    <dbReference type="NCBI Taxonomy" id="1754192"/>
    <lineage>
        <taxon>Eukaryota</taxon>
        <taxon>Fungi</taxon>
        <taxon>Fungi incertae sedis</taxon>
        <taxon>Chytridiomycota</taxon>
        <taxon>Chytridiomycota incertae sedis</taxon>
        <taxon>Neocallimastigomycetes</taxon>
        <taxon>Neocallimastigales</taxon>
        <taxon>Neocallimastigaceae</taxon>
        <taxon>Anaeromyces</taxon>
    </lineage>
</organism>
<dbReference type="Proteomes" id="UP000193944">
    <property type="component" value="Unassembled WGS sequence"/>
</dbReference>
<reference evidence="1 2" key="1">
    <citation type="submission" date="2016-08" db="EMBL/GenBank/DDBJ databases">
        <title>A Parts List for Fungal Cellulosomes Revealed by Comparative Genomics.</title>
        <authorList>
            <consortium name="DOE Joint Genome Institute"/>
            <person name="Haitjema C.H."/>
            <person name="Gilmore S.P."/>
            <person name="Henske J.K."/>
            <person name="Solomon K.V."/>
            <person name="De Groot R."/>
            <person name="Kuo A."/>
            <person name="Mondo S.J."/>
            <person name="Salamov A.A."/>
            <person name="Labutti K."/>
            <person name="Zhao Z."/>
            <person name="Chiniquy J."/>
            <person name="Barry K."/>
            <person name="Brewer H.M."/>
            <person name="Purvine S.O."/>
            <person name="Wright A.T."/>
            <person name="Boxma B."/>
            <person name="Van Alen T."/>
            <person name="Hackstein J.H."/>
            <person name="Baker S.E."/>
            <person name="Grigoriev I.V."/>
            <person name="O'Malley M.A."/>
        </authorList>
    </citation>
    <scope>NUCLEOTIDE SEQUENCE [LARGE SCALE GENOMIC DNA]</scope>
    <source>
        <strain evidence="1 2">S4</strain>
    </source>
</reference>
<dbReference type="AlphaFoldDB" id="A0A1Y1XGU4"/>
<gene>
    <name evidence="1" type="ORF">BCR32DRAFT_276994</name>
</gene>
<reference evidence="1 2" key="2">
    <citation type="submission" date="2016-08" db="EMBL/GenBank/DDBJ databases">
        <title>Pervasive Adenine N6-methylation of Active Genes in Fungi.</title>
        <authorList>
            <consortium name="DOE Joint Genome Institute"/>
            <person name="Mondo S.J."/>
            <person name="Dannebaum R.O."/>
            <person name="Kuo R.C."/>
            <person name="Labutti K."/>
            <person name="Haridas S."/>
            <person name="Kuo A."/>
            <person name="Salamov A."/>
            <person name="Ahrendt S.R."/>
            <person name="Lipzen A."/>
            <person name="Sullivan W."/>
            <person name="Andreopoulos W.B."/>
            <person name="Clum A."/>
            <person name="Lindquist E."/>
            <person name="Daum C."/>
            <person name="Ramamoorthy G.K."/>
            <person name="Gryganskyi A."/>
            <person name="Culley D."/>
            <person name="Magnuson J.K."/>
            <person name="James T.Y."/>
            <person name="O'Malley M.A."/>
            <person name="Stajich J.E."/>
            <person name="Spatafora J.W."/>
            <person name="Visel A."/>
            <person name="Grigoriev I.V."/>
        </authorList>
    </citation>
    <scope>NUCLEOTIDE SEQUENCE [LARGE SCALE GENOMIC DNA]</scope>
    <source>
        <strain evidence="1 2">S4</strain>
    </source>
</reference>